<evidence type="ECO:0000256" key="1">
    <source>
        <dbReference type="ARBA" id="ARBA00006484"/>
    </source>
</evidence>
<gene>
    <name evidence="3" type="ORF">A5893_00990</name>
</gene>
<proteinExistence type="inferred from homology"/>
<keyword evidence="4" id="KW-1185">Reference proteome</keyword>
<dbReference type="FunFam" id="3.40.50.720:FF:000173">
    <property type="entry name" value="3-oxoacyl-[acyl-carrier protein] reductase"/>
    <property type="match status" value="1"/>
</dbReference>
<dbReference type="RefSeq" id="WP_082911269.1">
    <property type="nucleotide sequence ID" value="NZ_LWHJ01000011.1"/>
</dbReference>
<dbReference type="GO" id="GO:0032787">
    <property type="term" value="P:monocarboxylic acid metabolic process"/>
    <property type="evidence" value="ECO:0007669"/>
    <property type="project" value="UniProtKB-ARBA"/>
</dbReference>
<name>A0A179DMG5_9SPHI</name>
<dbReference type="SUPFAM" id="SSF51735">
    <property type="entry name" value="NAD(P)-binding Rossmann-fold domains"/>
    <property type="match status" value="1"/>
</dbReference>
<dbReference type="InterPro" id="IPR036291">
    <property type="entry name" value="NAD(P)-bd_dom_sf"/>
</dbReference>
<dbReference type="PRINTS" id="PR00081">
    <property type="entry name" value="GDHRDH"/>
</dbReference>
<dbReference type="AlphaFoldDB" id="A0A179DMG5"/>
<dbReference type="Pfam" id="PF13561">
    <property type="entry name" value="adh_short_C2"/>
    <property type="match status" value="1"/>
</dbReference>
<evidence type="ECO:0000313" key="3">
    <source>
        <dbReference type="EMBL" id="OAQ41719.1"/>
    </source>
</evidence>
<dbReference type="InterPro" id="IPR050259">
    <property type="entry name" value="SDR"/>
</dbReference>
<dbReference type="PANTHER" id="PTHR42879">
    <property type="entry name" value="3-OXOACYL-(ACYL-CARRIER-PROTEIN) REDUCTASE"/>
    <property type="match status" value="1"/>
</dbReference>
<reference evidence="3 4" key="2">
    <citation type="submission" date="2016-06" db="EMBL/GenBank/DDBJ databases">
        <title>Pedobacter psychrophilus sp. nov., isolated from Antarctic fragmentary rock.</title>
        <authorList>
            <person name="Svec P."/>
        </authorList>
    </citation>
    <scope>NUCLEOTIDE SEQUENCE [LARGE SCALE GENOMIC DNA]</scope>
    <source>
        <strain evidence="3 4">CCM 8644</strain>
    </source>
</reference>
<dbReference type="OrthoDB" id="9803333at2"/>
<sequence>MSKPKVLITGASKGLGLAMAKVLNNDYCLILHASKTENITQFREGNHILAADLSNNEELKDFCKKLKSEHGDELYAIINNAGIALDKPLTFQPEKEIDKMLAVNLKAPIMISKTAFKIFGLKNKGVIINVSSCVAETGNAFQSVYAATKAGLIAFSKSLAKEAAALNQGHEIRVLSISPGFIATPMTYAIPESEKEKYLKMIPAQRFGKADEIAETVAFLLSEKAAYINGSNIDINGGLF</sequence>
<evidence type="ECO:0000256" key="2">
    <source>
        <dbReference type="ARBA" id="ARBA00023002"/>
    </source>
</evidence>
<dbReference type="Gene3D" id="3.40.50.720">
    <property type="entry name" value="NAD(P)-binding Rossmann-like Domain"/>
    <property type="match status" value="1"/>
</dbReference>
<accession>A0A179DMG5</accession>
<protein>
    <submittedName>
        <fullName evidence="3">Short-chain dehydrogenase</fullName>
    </submittedName>
</protein>
<dbReference type="EMBL" id="LWHJ01000011">
    <property type="protein sequence ID" value="OAQ41719.1"/>
    <property type="molecule type" value="Genomic_DNA"/>
</dbReference>
<keyword evidence="2" id="KW-0560">Oxidoreductase</keyword>
<comment type="similarity">
    <text evidence="1">Belongs to the short-chain dehydrogenases/reductases (SDR) family.</text>
</comment>
<dbReference type="STRING" id="1826909.A5893_00990"/>
<evidence type="ECO:0000313" key="4">
    <source>
        <dbReference type="Proteomes" id="UP000078459"/>
    </source>
</evidence>
<comment type="caution">
    <text evidence="3">The sequence shown here is derived from an EMBL/GenBank/DDBJ whole genome shotgun (WGS) entry which is preliminary data.</text>
</comment>
<reference evidence="3 4" key="1">
    <citation type="submission" date="2016-04" db="EMBL/GenBank/DDBJ databases">
        <authorList>
            <person name="Evans L.H."/>
            <person name="Alamgir A."/>
            <person name="Owens N."/>
            <person name="Weber N.D."/>
            <person name="Virtaneva K."/>
            <person name="Barbian K."/>
            <person name="Babar A."/>
            <person name="Rosenke K."/>
        </authorList>
    </citation>
    <scope>NUCLEOTIDE SEQUENCE [LARGE SCALE GENOMIC DNA]</scope>
    <source>
        <strain evidence="3 4">CCM 8644</strain>
    </source>
</reference>
<dbReference type="InterPro" id="IPR002347">
    <property type="entry name" value="SDR_fam"/>
</dbReference>
<dbReference type="InterPro" id="IPR020904">
    <property type="entry name" value="Sc_DH/Rdtase_CS"/>
</dbReference>
<dbReference type="GO" id="GO:0016491">
    <property type="term" value="F:oxidoreductase activity"/>
    <property type="evidence" value="ECO:0007669"/>
    <property type="project" value="UniProtKB-KW"/>
</dbReference>
<dbReference type="PRINTS" id="PR00080">
    <property type="entry name" value="SDRFAMILY"/>
</dbReference>
<organism evidence="3 4">
    <name type="scientific">Pedobacter psychrophilus</name>
    <dbReference type="NCBI Taxonomy" id="1826909"/>
    <lineage>
        <taxon>Bacteria</taxon>
        <taxon>Pseudomonadati</taxon>
        <taxon>Bacteroidota</taxon>
        <taxon>Sphingobacteriia</taxon>
        <taxon>Sphingobacteriales</taxon>
        <taxon>Sphingobacteriaceae</taxon>
        <taxon>Pedobacter</taxon>
    </lineage>
</organism>
<dbReference type="PROSITE" id="PS00061">
    <property type="entry name" value="ADH_SHORT"/>
    <property type="match status" value="1"/>
</dbReference>
<dbReference type="Proteomes" id="UP000078459">
    <property type="component" value="Unassembled WGS sequence"/>
</dbReference>
<dbReference type="PANTHER" id="PTHR42879:SF2">
    <property type="entry name" value="3-OXOACYL-[ACYL-CARRIER-PROTEIN] REDUCTASE FABG"/>
    <property type="match status" value="1"/>
</dbReference>